<feature type="short sequence motif" description="'HIGH' region" evidence="8">
    <location>
        <begin position="25"/>
        <end position="35"/>
    </location>
</feature>
<comment type="caution">
    <text evidence="8">Lacks conserved residue(s) required for the propagation of feature annotation.</text>
</comment>
<comment type="catalytic activity">
    <reaction evidence="8">
        <text>tRNA(Glu) + L-glutamate + ATP = L-glutamyl-tRNA(Glu) + AMP + diphosphate</text>
        <dbReference type="Rhea" id="RHEA:23540"/>
        <dbReference type="Rhea" id="RHEA-COMP:9663"/>
        <dbReference type="Rhea" id="RHEA-COMP:9680"/>
        <dbReference type="ChEBI" id="CHEBI:29985"/>
        <dbReference type="ChEBI" id="CHEBI:30616"/>
        <dbReference type="ChEBI" id="CHEBI:33019"/>
        <dbReference type="ChEBI" id="CHEBI:78442"/>
        <dbReference type="ChEBI" id="CHEBI:78520"/>
        <dbReference type="ChEBI" id="CHEBI:456215"/>
        <dbReference type="EC" id="6.1.1.17"/>
    </reaction>
</comment>
<dbReference type="InterPro" id="IPR020751">
    <property type="entry name" value="aa-tRNA-synth_I_codon-bd_sub2"/>
</dbReference>
<dbReference type="PRINTS" id="PR00987">
    <property type="entry name" value="TRNASYNTHGLU"/>
</dbReference>
<comment type="function">
    <text evidence="8">Catalyzes the attachment of glutamate to tRNA(Glu) in a two-step reaction: glutamate is first activated by ATP to form Glu-AMP and then transferred to the acceptor end of tRNA(Glu).</text>
</comment>
<dbReference type="AlphaFoldDB" id="A0A7X1ZD78"/>
<sequence>MPPASVRPASVRPAPVRPVRVRFAPSPTGRLHVGNVRTALVNWLFARAYGGSFLLRFDDTDAERSRPEYVEAIRADLRWLGLAWDEEAFQSARAARHAEVVASLKADGRLYACYETPDELEYKRRRQRARGLPPIYDRAGLALSDDERASLEAEGRRPHWRLKLDHADIRWDDLVRGPCHYDAAHLSDPVLVREDGTLLYTLPSVVDDIDMGISHVIRGEDHVVNTAVQIQLCRVLGGTPPTFAHLSLMTDAGGGGLSKRLGSLSVGDLRDEGLEPLAVSALLARLGTSDDIQAVESLDALVAGFDLSHFGRAAPKFDPADLSRLNARVLHGMPYETARPRLTALKADGGAAFWDAVRGNLERFADAAEWHAVAFGDIVPRLGAPEDAGFLRTALEALPEETPDAPWDGQTWAAWTGALKAATGRKGKGLFMPLRLALTGQAKGPEMAALLPLMGRARAADRLRRAAADPSSLA</sequence>
<dbReference type="PROSITE" id="PS00178">
    <property type="entry name" value="AA_TRNA_LIGASE_I"/>
    <property type="match status" value="1"/>
</dbReference>
<dbReference type="EMBL" id="WIVE01000003">
    <property type="protein sequence ID" value="MQX35356.1"/>
    <property type="molecule type" value="Genomic_DNA"/>
</dbReference>
<dbReference type="InterPro" id="IPR049940">
    <property type="entry name" value="GluQ/Sye"/>
</dbReference>
<feature type="binding site" evidence="8">
    <location>
        <position position="259"/>
    </location>
    <ligand>
        <name>ATP</name>
        <dbReference type="ChEBI" id="CHEBI:30616"/>
    </ligand>
</feature>
<dbReference type="GO" id="GO:0005737">
    <property type="term" value="C:cytoplasm"/>
    <property type="evidence" value="ECO:0007669"/>
    <property type="project" value="UniProtKB-SubCell"/>
</dbReference>
<dbReference type="InterPro" id="IPR004527">
    <property type="entry name" value="Glu-tRNA-ligase_bac/mito"/>
</dbReference>
<keyword evidence="7 8" id="KW-0030">Aminoacyl-tRNA synthetase</keyword>
<dbReference type="Gene3D" id="1.10.10.350">
    <property type="match status" value="1"/>
</dbReference>
<dbReference type="InterPro" id="IPR045462">
    <property type="entry name" value="aa-tRNA-synth_I_cd-bd"/>
</dbReference>
<dbReference type="Pfam" id="PF00749">
    <property type="entry name" value="tRNA-synt_1c"/>
    <property type="match status" value="1"/>
</dbReference>
<dbReference type="GO" id="GO:0006424">
    <property type="term" value="P:glutamyl-tRNA aminoacylation"/>
    <property type="evidence" value="ECO:0007669"/>
    <property type="project" value="UniProtKB-UniRule"/>
</dbReference>
<dbReference type="SUPFAM" id="SSF48163">
    <property type="entry name" value="An anticodon-binding domain of class I aminoacyl-tRNA synthetases"/>
    <property type="match status" value="1"/>
</dbReference>
<evidence type="ECO:0000256" key="7">
    <source>
        <dbReference type="ARBA" id="ARBA00023146"/>
    </source>
</evidence>
<evidence type="ECO:0000313" key="11">
    <source>
        <dbReference type="EMBL" id="MQX35356.1"/>
    </source>
</evidence>
<gene>
    <name evidence="8" type="primary">gltX</name>
    <name evidence="11" type="ORF">GHC57_02375</name>
</gene>
<keyword evidence="6 8" id="KW-0648">Protein biosynthesis</keyword>
<dbReference type="InterPro" id="IPR008925">
    <property type="entry name" value="aa_tRNA-synth_I_cd-bd_sf"/>
</dbReference>
<feature type="domain" description="Glutamyl/glutaminyl-tRNA synthetase class Ib catalytic" evidence="9">
    <location>
        <begin position="19"/>
        <end position="311"/>
    </location>
</feature>
<feature type="domain" description="Aminoacyl-tRNA synthetase class I anticodon-binding" evidence="10">
    <location>
        <begin position="384"/>
        <end position="466"/>
    </location>
</feature>
<keyword evidence="5 8" id="KW-0067">ATP-binding</keyword>
<dbReference type="NCBIfam" id="TIGR00464">
    <property type="entry name" value="gltX_bact"/>
    <property type="match status" value="1"/>
</dbReference>
<dbReference type="InterPro" id="IPR014729">
    <property type="entry name" value="Rossmann-like_a/b/a_fold"/>
</dbReference>
<reference evidence="11 12" key="1">
    <citation type="submission" date="2019-10" db="EMBL/GenBank/DDBJ databases">
        <title>Draft whole-genome sequence of the purple nonsulfur photosynthetic bacterium Roseospira navarrensis DSM 15114.</title>
        <authorList>
            <person name="Kyndt J.A."/>
            <person name="Meyer T.E."/>
        </authorList>
    </citation>
    <scope>NUCLEOTIDE SEQUENCE [LARGE SCALE GENOMIC DNA]</scope>
    <source>
        <strain evidence="11 12">DSM 15114</strain>
    </source>
</reference>
<dbReference type="InterPro" id="IPR000924">
    <property type="entry name" value="Glu/Gln-tRNA-synth"/>
</dbReference>
<name>A0A7X1ZD78_9PROT</name>
<dbReference type="InterPro" id="IPR001412">
    <property type="entry name" value="aa-tRNA-synth_I_CS"/>
</dbReference>
<evidence type="ECO:0000313" key="12">
    <source>
        <dbReference type="Proteomes" id="UP000434582"/>
    </source>
</evidence>
<comment type="similarity">
    <text evidence="1 8">Belongs to the class-I aminoacyl-tRNA synthetase family. Glutamate--tRNA ligase type 1 subfamily.</text>
</comment>
<comment type="subcellular location">
    <subcellularLocation>
        <location evidence="8">Cytoplasm</location>
    </subcellularLocation>
</comment>
<evidence type="ECO:0000256" key="5">
    <source>
        <dbReference type="ARBA" id="ARBA00022840"/>
    </source>
</evidence>
<evidence type="ECO:0000256" key="2">
    <source>
        <dbReference type="ARBA" id="ARBA00022490"/>
    </source>
</evidence>
<dbReference type="PANTHER" id="PTHR43311">
    <property type="entry name" value="GLUTAMATE--TRNA LIGASE"/>
    <property type="match status" value="1"/>
</dbReference>
<dbReference type="PANTHER" id="PTHR43311:SF2">
    <property type="entry name" value="GLUTAMATE--TRNA LIGASE, MITOCHONDRIAL-RELATED"/>
    <property type="match status" value="1"/>
</dbReference>
<dbReference type="Proteomes" id="UP000434582">
    <property type="component" value="Unassembled WGS sequence"/>
</dbReference>
<evidence type="ECO:0000256" key="8">
    <source>
        <dbReference type="HAMAP-Rule" id="MF_00022"/>
    </source>
</evidence>
<dbReference type="OrthoDB" id="9807503at2"/>
<keyword evidence="4 8" id="KW-0547">Nucleotide-binding</keyword>
<dbReference type="InterPro" id="IPR020058">
    <property type="entry name" value="Glu/Gln-tRNA-synth_Ib_cat-dom"/>
</dbReference>
<dbReference type="GO" id="GO:0005524">
    <property type="term" value="F:ATP binding"/>
    <property type="evidence" value="ECO:0007669"/>
    <property type="project" value="UniProtKB-UniRule"/>
</dbReference>
<dbReference type="RefSeq" id="WP_153340763.1">
    <property type="nucleotide sequence ID" value="NZ_WIVE01000003.1"/>
</dbReference>
<evidence type="ECO:0000256" key="1">
    <source>
        <dbReference type="ARBA" id="ARBA00007894"/>
    </source>
</evidence>
<dbReference type="GO" id="GO:0000049">
    <property type="term" value="F:tRNA binding"/>
    <property type="evidence" value="ECO:0007669"/>
    <property type="project" value="InterPro"/>
</dbReference>
<keyword evidence="3 8" id="KW-0436">Ligase</keyword>
<dbReference type="Gene3D" id="3.40.50.620">
    <property type="entry name" value="HUPs"/>
    <property type="match status" value="1"/>
</dbReference>
<keyword evidence="2 8" id="KW-0963">Cytoplasm</keyword>
<organism evidence="11 12">
    <name type="scientific">Roseospira navarrensis</name>
    <dbReference type="NCBI Taxonomy" id="140058"/>
    <lineage>
        <taxon>Bacteria</taxon>
        <taxon>Pseudomonadati</taxon>
        <taxon>Pseudomonadota</taxon>
        <taxon>Alphaproteobacteria</taxon>
        <taxon>Rhodospirillales</taxon>
        <taxon>Rhodospirillaceae</taxon>
        <taxon>Roseospira</taxon>
    </lineage>
</organism>
<accession>A0A7X1ZD78</accession>
<proteinExistence type="inferred from homology"/>
<evidence type="ECO:0000259" key="10">
    <source>
        <dbReference type="Pfam" id="PF19269"/>
    </source>
</evidence>
<comment type="subunit">
    <text evidence="8">Monomer.</text>
</comment>
<evidence type="ECO:0000256" key="4">
    <source>
        <dbReference type="ARBA" id="ARBA00022741"/>
    </source>
</evidence>
<dbReference type="Pfam" id="PF19269">
    <property type="entry name" value="Anticodon_2"/>
    <property type="match status" value="1"/>
</dbReference>
<feature type="short sequence motif" description="'KMSKS' region" evidence="8">
    <location>
        <begin position="256"/>
        <end position="260"/>
    </location>
</feature>
<comment type="caution">
    <text evidence="11">The sequence shown here is derived from an EMBL/GenBank/DDBJ whole genome shotgun (WGS) entry which is preliminary data.</text>
</comment>
<dbReference type="EC" id="6.1.1.17" evidence="8"/>
<protein>
    <recommendedName>
        <fullName evidence="8">Glutamate--tRNA ligase</fullName>
        <ecNumber evidence="8">6.1.1.17</ecNumber>
    </recommendedName>
    <alternativeName>
        <fullName evidence="8">Glutamyl-tRNA synthetase</fullName>
        <shortName evidence="8">GluRS</shortName>
    </alternativeName>
</protein>
<evidence type="ECO:0000256" key="3">
    <source>
        <dbReference type="ARBA" id="ARBA00022598"/>
    </source>
</evidence>
<dbReference type="HAMAP" id="MF_00022">
    <property type="entry name" value="Glu_tRNA_synth_type1"/>
    <property type="match status" value="1"/>
</dbReference>
<dbReference type="GO" id="GO:0004818">
    <property type="term" value="F:glutamate-tRNA ligase activity"/>
    <property type="evidence" value="ECO:0007669"/>
    <property type="project" value="UniProtKB-UniRule"/>
</dbReference>
<keyword evidence="12" id="KW-1185">Reference proteome</keyword>
<evidence type="ECO:0000256" key="6">
    <source>
        <dbReference type="ARBA" id="ARBA00022917"/>
    </source>
</evidence>
<evidence type="ECO:0000259" key="9">
    <source>
        <dbReference type="Pfam" id="PF00749"/>
    </source>
</evidence>
<dbReference type="SUPFAM" id="SSF52374">
    <property type="entry name" value="Nucleotidylyl transferase"/>
    <property type="match status" value="1"/>
</dbReference>